<dbReference type="InterPro" id="IPR008278">
    <property type="entry name" value="4-PPantetheinyl_Trfase_dom"/>
</dbReference>
<evidence type="ECO:0000313" key="10">
    <source>
        <dbReference type="EMBL" id="NYE84589.1"/>
    </source>
</evidence>
<dbReference type="Proteomes" id="UP000542125">
    <property type="component" value="Unassembled WGS sequence"/>
</dbReference>
<dbReference type="NCBIfam" id="TIGR00516">
    <property type="entry name" value="acpS"/>
    <property type="match status" value="1"/>
</dbReference>
<dbReference type="RefSeq" id="WP_179588262.1">
    <property type="nucleotide sequence ID" value="NZ_JACBYR010000001.1"/>
</dbReference>
<evidence type="ECO:0000256" key="7">
    <source>
        <dbReference type="ARBA" id="ARBA00023160"/>
    </source>
</evidence>
<comment type="subcellular location">
    <subcellularLocation>
        <location evidence="8">Cytoplasm</location>
    </subcellularLocation>
</comment>
<keyword evidence="5 8" id="KW-0460">Magnesium</keyword>
<comment type="similarity">
    <text evidence="8">Belongs to the P-Pant transferase superfamily. AcpS family.</text>
</comment>
<dbReference type="InterPro" id="IPR037143">
    <property type="entry name" value="4-PPantetheinyl_Trfase_dom_sf"/>
</dbReference>
<dbReference type="AlphaFoldDB" id="A0A7Y9IYL8"/>
<keyword evidence="7 8" id="KW-0275">Fatty acid biosynthesis</keyword>
<organism evidence="10 11">
    <name type="scientific">Pigmentiphaga litoralis</name>
    <dbReference type="NCBI Taxonomy" id="516702"/>
    <lineage>
        <taxon>Bacteria</taxon>
        <taxon>Pseudomonadati</taxon>
        <taxon>Pseudomonadota</taxon>
        <taxon>Betaproteobacteria</taxon>
        <taxon>Burkholderiales</taxon>
        <taxon>Alcaligenaceae</taxon>
        <taxon>Pigmentiphaga</taxon>
    </lineage>
</organism>
<dbReference type="NCBIfam" id="TIGR00556">
    <property type="entry name" value="pantethn_trn"/>
    <property type="match status" value="1"/>
</dbReference>
<evidence type="ECO:0000256" key="5">
    <source>
        <dbReference type="ARBA" id="ARBA00022842"/>
    </source>
</evidence>
<evidence type="ECO:0000256" key="8">
    <source>
        <dbReference type="HAMAP-Rule" id="MF_00101"/>
    </source>
</evidence>
<evidence type="ECO:0000256" key="1">
    <source>
        <dbReference type="ARBA" id="ARBA00022516"/>
    </source>
</evidence>
<dbReference type="Gene3D" id="3.90.470.20">
    <property type="entry name" value="4'-phosphopantetheinyl transferase domain"/>
    <property type="match status" value="1"/>
</dbReference>
<dbReference type="GO" id="GO:0000287">
    <property type="term" value="F:magnesium ion binding"/>
    <property type="evidence" value="ECO:0007669"/>
    <property type="project" value="UniProtKB-UniRule"/>
</dbReference>
<evidence type="ECO:0000259" key="9">
    <source>
        <dbReference type="Pfam" id="PF01648"/>
    </source>
</evidence>
<keyword evidence="4 8" id="KW-0276">Fatty acid metabolism</keyword>
<dbReference type="GO" id="GO:0006633">
    <property type="term" value="P:fatty acid biosynthetic process"/>
    <property type="evidence" value="ECO:0007669"/>
    <property type="project" value="UniProtKB-UniRule"/>
</dbReference>
<evidence type="ECO:0000256" key="6">
    <source>
        <dbReference type="ARBA" id="ARBA00023098"/>
    </source>
</evidence>
<keyword evidence="8" id="KW-0963">Cytoplasm</keyword>
<dbReference type="HAMAP" id="MF_00101">
    <property type="entry name" value="AcpS"/>
    <property type="match status" value="1"/>
</dbReference>
<feature type="binding site" evidence="8">
    <location>
        <position position="27"/>
    </location>
    <ligand>
        <name>Mg(2+)</name>
        <dbReference type="ChEBI" id="CHEBI:18420"/>
    </ligand>
</feature>
<proteinExistence type="inferred from homology"/>
<dbReference type="InterPro" id="IPR004568">
    <property type="entry name" value="Ppantetheine-prot_Trfase_dom"/>
</dbReference>
<reference evidence="10 11" key="1">
    <citation type="submission" date="2020-07" db="EMBL/GenBank/DDBJ databases">
        <title>Genomic Encyclopedia of Type Strains, Phase IV (KMG-V): Genome sequencing to study the core and pangenomes of soil and plant-associated prokaryotes.</title>
        <authorList>
            <person name="Whitman W."/>
        </authorList>
    </citation>
    <scope>NUCLEOTIDE SEQUENCE [LARGE SCALE GENOMIC DNA]</scope>
    <source>
        <strain evidence="10 11">SAS40</strain>
    </source>
</reference>
<keyword evidence="2 8" id="KW-0808">Transferase</keyword>
<accession>A0A7Y9IYL8</accession>
<dbReference type="EMBL" id="JACBYR010000001">
    <property type="protein sequence ID" value="NYE84589.1"/>
    <property type="molecule type" value="Genomic_DNA"/>
</dbReference>
<keyword evidence="11" id="KW-1185">Reference proteome</keyword>
<comment type="caution">
    <text evidence="10">The sequence shown here is derived from an EMBL/GenBank/DDBJ whole genome shotgun (WGS) entry which is preliminary data.</text>
</comment>
<dbReference type="SUPFAM" id="SSF56214">
    <property type="entry name" value="4'-phosphopantetheinyl transferase"/>
    <property type="match status" value="1"/>
</dbReference>
<feature type="binding site" evidence="8">
    <location>
        <position position="81"/>
    </location>
    <ligand>
        <name>Mg(2+)</name>
        <dbReference type="ChEBI" id="CHEBI:18420"/>
    </ligand>
</feature>
<keyword evidence="3 8" id="KW-0479">Metal-binding</keyword>
<keyword evidence="1 8" id="KW-0444">Lipid biosynthesis</keyword>
<dbReference type="GO" id="GO:0005737">
    <property type="term" value="C:cytoplasm"/>
    <property type="evidence" value="ECO:0007669"/>
    <property type="project" value="UniProtKB-SubCell"/>
</dbReference>
<keyword evidence="6 8" id="KW-0443">Lipid metabolism</keyword>
<feature type="domain" description="4'-phosphopantetheinyl transferase" evidence="9">
    <location>
        <begin position="23"/>
        <end position="120"/>
    </location>
</feature>
<evidence type="ECO:0000256" key="4">
    <source>
        <dbReference type="ARBA" id="ARBA00022832"/>
    </source>
</evidence>
<dbReference type="InterPro" id="IPR002582">
    <property type="entry name" value="ACPS"/>
</dbReference>
<comment type="function">
    <text evidence="8">Transfers the 4'-phosphopantetheine moiety from coenzyme A to a Ser of acyl-carrier-protein.</text>
</comment>
<dbReference type="GO" id="GO:0008897">
    <property type="term" value="F:holo-[acyl-carrier-protein] synthase activity"/>
    <property type="evidence" value="ECO:0007669"/>
    <property type="project" value="UniProtKB-UniRule"/>
</dbReference>
<comment type="catalytic activity">
    <reaction evidence="8">
        <text>apo-[ACP] + CoA = holo-[ACP] + adenosine 3',5'-bisphosphate + H(+)</text>
        <dbReference type="Rhea" id="RHEA:12068"/>
        <dbReference type="Rhea" id="RHEA-COMP:9685"/>
        <dbReference type="Rhea" id="RHEA-COMP:9690"/>
        <dbReference type="ChEBI" id="CHEBI:15378"/>
        <dbReference type="ChEBI" id="CHEBI:29999"/>
        <dbReference type="ChEBI" id="CHEBI:57287"/>
        <dbReference type="ChEBI" id="CHEBI:58343"/>
        <dbReference type="ChEBI" id="CHEBI:64479"/>
        <dbReference type="EC" id="2.7.8.7"/>
    </reaction>
</comment>
<protein>
    <recommendedName>
        <fullName evidence="8">Holo-[acyl-carrier-protein] synthase</fullName>
        <shortName evidence="8">Holo-ACP synthase</shortName>
        <ecNumber evidence="8">2.7.8.7</ecNumber>
    </recommendedName>
    <alternativeName>
        <fullName evidence="8">4'-phosphopantetheinyl transferase AcpS</fullName>
    </alternativeName>
</protein>
<evidence type="ECO:0000256" key="2">
    <source>
        <dbReference type="ARBA" id="ARBA00022679"/>
    </source>
</evidence>
<evidence type="ECO:0000313" key="11">
    <source>
        <dbReference type="Proteomes" id="UP000542125"/>
    </source>
</evidence>
<dbReference type="Pfam" id="PF01648">
    <property type="entry name" value="ACPS"/>
    <property type="match status" value="1"/>
</dbReference>
<sequence length="170" mass="18204">MSASKGSARNDGPPQARPAAIAGVGIDLLRIDRIERALARRGDRFASKILGPQELAKFAARRARDPQRGIRFLATRFAAKEAFSKAIGLGMRMPMVWTRMQTLNAPSGKPMVVLAEPLRSWYDARFGAAHVSITDESDMAAAYVVVEMLPAEPASNAGSNAASAGIPRSL</sequence>
<evidence type="ECO:0000256" key="3">
    <source>
        <dbReference type="ARBA" id="ARBA00022723"/>
    </source>
</evidence>
<comment type="cofactor">
    <cofactor evidence="8">
        <name>Mg(2+)</name>
        <dbReference type="ChEBI" id="CHEBI:18420"/>
    </cofactor>
</comment>
<dbReference type="EC" id="2.7.8.7" evidence="8"/>
<gene>
    <name evidence="8" type="primary">acpS</name>
    <name evidence="10" type="ORF">FHW18_003860</name>
</gene>
<name>A0A7Y9IYL8_9BURK</name>